<dbReference type="GO" id="GO:0006596">
    <property type="term" value="P:polyamine biosynthetic process"/>
    <property type="evidence" value="ECO:0007669"/>
    <property type="project" value="UniProtKB-KW"/>
</dbReference>
<dbReference type="AlphaFoldDB" id="A0A537KVB4"/>
<dbReference type="Gene3D" id="3.40.50.150">
    <property type="entry name" value="Vaccinia Virus protein VP39"/>
    <property type="match status" value="1"/>
</dbReference>
<dbReference type="Proteomes" id="UP000319353">
    <property type="component" value="Unassembled WGS sequence"/>
</dbReference>
<keyword evidence="1" id="KW-0620">Polyamine biosynthesis</keyword>
<name>A0A537KVB4_9BACT</name>
<evidence type="ECO:0000313" key="3">
    <source>
        <dbReference type="Proteomes" id="UP000319353"/>
    </source>
</evidence>
<sequence>MSRTPDPMPSGREVIERVTTATGEWQLQRAGSHFEIICNGVFLMASYNQDSDRALAALALRRVIGEGLRVLVGGLGIGYTAQAALEDPRVGRLEVVEIEPVVLAWHRVHFAALSGRPLEDPRARLLLSDVHDVPLTPASYDAILLDTDNGPDWLARDLNERLYTAAGVARYLEALTSRGVLALWSADASSRLVDTLRGSGAAIESIEVTDAIAPGRPGTAWIYLARNQRKRENGEPRKRS</sequence>
<dbReference type="PANTHER" id="PTHR43317:SF3">
    <property type="entry name" value="BLR2883 PROTEIN"/>
    <property type="match status" value="1"/>
</dbReference>
<organism evidence="2 3">
    <name type="scientific">Candidatus Segetimicrobium genomatis</name>
    <dbReference type="NCBI Taxonomy" id="2569760"/>
    <lineage>
        <taxon>Bacteria</taxon>
        <taxon>Bacillati</taxon>
        <taxon>Candidatus Sysuimicrobiota</taxon>
        <taxon>Candidatus Sysuimicrobiia</taxon>
        <taxon>Candidatus Sysuimicrobiales</taxon>
        <taxon>Candidatus Segetimicrobiaceae</taxon>
        <taxon>Candidatus Segetimicrobium</taxon>
    </lineage>
</organism>
<gene>
    <name evidence="2" type="ORF">E6H01_11030</name>
</gene>
<protein>
    <submittedName>
        <fullName evidence="2">Spermine/spermidine synthase</fullName>
    </submittedName>
</protein>
<proteinExistence type="predicted"/>
<comment type="caution">
    <text evidence="2">The sequence shown here is derived from an EMBL/GenBank/DDBJ whole genome shotgun (WGS) entry which is preliminary data.</text>
</comment>
<dbReference type="PANTHER" id="PTHR43317">
    <property type="entry name" value="THERMOSPERMINE SYNTHASE ACAULIS5"/>
    <property type="match status" value="1"/>
</dbReference>
<dbReference type="InterPro" id="IPR029063">
    <property type="entry name" value="SAM-dependent_MTases_sf"/>
</dbReference>
<dbReference type="EMBL" id="VBAL01000135">
    <property type="protein sequence ID" value="TMI99456.1"/>
    <property type="molecule type" value="Genomic_DNA"/>
</dbReference>
<evidence type="ECO:0000313" key="2">
    <source>
        <dbReference type="EMBL" id="TMI99456.1"/>
    </source>
</evidence>
<reference evidence="2 3" key="1">
    <citation type="journal article" date="2019" name="Nat. Microbiol.">
        <title>Mediterranean grassland soil C-N compound turnover is dependent on rainfall and depth, and is mediated by genomically divergent microorganisms.</title>
        <authorList>
            <person name="Diamond S."/>
            <person name="Andeer P.F."/>
            <person name="Li Z."/>
            <person name="Crits-Christoph A."/>
            <person name="Burstein D."/>
            <person name="Anantharaman K."/>
            <person name="Lane K.R."/>
            <person name="Thomas B.C."/>
            <person name="Pan C."/>
            <person name="Northen T.R."/>
            <person name="Banfield J.F."/>
        </authorList>
    </citation>
    <scope>NUCLEOTIDE SEQUENCE [LARGE SCALE GENOMIC DNA]</scope>
    <source>
        <strain evidence="2">NP_4</strain>
    </source>
</reference>
<accession>A0A537KVB4</accession>
<dbReference type="SUPFAM" id="SSF53335">
    <property type="entry name" value="S-adenosyl-L-methionine-dependent methyltransferases"/>
    <property type="match status" value="1"/>
</dbReference>
<evidence type="ECO:0000256" key="1">
    <source>
        <dbReference type="ARBA" id="ARBA00023115"/>
    </source>
</evidence>